<dbReference type="EMBL" id="BAMV01000057">
    <property type="protein sequence ID" value="GAN61690.1"/>
    <property type="molecule type" value="Genomic_DNA"/>
</dbReference>
<accession>A0A6N3SU42</accession>
<evidence type="ECO:0000313" key="2">
    <source>
        <dbReference type="EMBL" id="GEL59963.1"/>
    </source>
</evidence>
<dbReference type="EMBL" id="BJVU01000017">
    <property type="protein sequence ID" value="GEL59963.1"/>
    <property type="molecule type" value="Genomic_DNA"/>
</dbReference>
<organism evidence="1 3">
    <name type="scientific">Acetobacter cibinongensis</name>
    <dbReference type="NCBI Taxonomy" id="146475"/>
    <lineage>
        <taxon>Bacteria</taxon>
        <taxon>Pseudomonadati</taxon>
        <taxon>Pseudomonadota</taxon>
        <taxon>Alphaproteobacteria</taxon>
        <taxon>Acetobacterales</taxon>
        <taxon>Acetobacteraceae</taxon>
        <taxon>Acetobacter</taxon>
    </lineage>
</organism>
<evidence type="ECO:0000313" key="4">
    <source>
        <dbReference type="Proteomes" id="UP000321891"/>
    </source>
</evidence>
<reference evidence="2 4" key="2">
    <citation type="submission" date="2019-07" db="EMBL/GenBank/DDBJ databases">
        <title>Whole genome shotgun sequence of Acetobacter cibinongensis NBRC 16605.</title>
        <authorList>
            <person name="Hosoyama A."/>
            <person name="Uohara A."/>
            <person name="Ohji S."/>
            <person name="Ichikawa N."/>
        </authorList>
    </citation>
    <scope>NUCLEOTIDE SEQUENCE [LARGE SCALE GENOMIC DNA]</scope>
    <source>
        <strain evidence="2 4">NBRC 16605</strain>
    </source>
</reference>
<evidence type="ECO:0000313" key="3">
    <source>
        <dbReference type="Proteomes" id="UP000032671"/>
    </source>
</evidence>
<dbReference type="Proteomes" id="UP000032671">
    <property type="component" value="Unassembled WGS sequence"/>
</dbReference>
<dbReference type="Gene3D" id="3.40.960.10">
    <property type="entry name" value="VSR Endonuclease"/>
    <property type="match status" value="1"/>
</dbReference>
<dbReference type="AlphaFoldDB" id="A0A0D6N7M2"/>
<dbReference type="STRING" id="1231339.Abci_059_002"/>
<accession>A0A0D6N7M2</accession>
<evidence type="ECO:0008006" key="5">
    <source>
        <dbReference type="Google" id="ProtNLM"/>
    </source>
</evidence>
<protein>
    <recommendedName>
        <fullName evidence="5">DNA mismatch repair protein Vsr</fullName>
    </recommendedName>
</protein>
<proteinExistence type="predicted"/>
<gene>
    <name evidence="1" type="ORF">Abci_059_002</name>
    <name evidence="2" type="ORF">ACI01nite_25650</name>
</gene>
<dbReference type="SUPFAM" id="SSF52980">
    <property type="entry name" value="Restriction endonuclease-like"/>
    <property type="match status" value="1"/>
</dbReference>
<comment type="caution">
    <text evidence="1">The sequence shown here is derived from an EMBL/GenBank/DDBJ whole genome shotgun (WGS) entry which is preliminary data.</text>
</comment>
<dbReference type="Proteomes" id="UP000321891">
    <property type="component" value="Unassembled WGS sequence"/>
</dbReference>
<evidence type="ECO:0000313" key="1">
    <source>
        <dbReference type="EMBL" id="GAN61690.1"/>
    </source>
</evidence>
<reference evidence="1 3" key="1">
    <citation type="submission" date="2012-11" db="EMBL/GenBank/DDBJ databases">
        <title>Whole genome sequence of Acetobacter cibinongensis 4H-1.</title>
        <authorList>
            <person name="Azuma Y."/>
            <person name="Higashiura N."/>
            <person name="Hirakawa H."/>
            <person name="Matsushita K."/>
        </authorList>
    </citation>
    <scope>NUCLEOTIDE SEQUENCE [LARGE SCALE GENOMIC DNA]</scope>
    <source>
        <strain evidence="1 3">4H-1</strain>
    </source>
</reference>
<name>A0A0D6N7M2_9PROT</name>
<keyword evidence="4" id="KW-1185">Reference proteome</keyword>
<dbReference type="InterPro" id="IPR011335">
    <property type="entry name" value="Restrct_endonuc-II-like"/>
</dbReference>
<sequence length="57" mass="6491">MENDSRASRALLASGWRVATVWECALKGRTRPDFSEAMQHLVAWIRSAEKTMTVRGR</sequence>